<protein>
    <submittedName>
        <fullName evidence="10">Acyl-CoA dehydrogenase family protein</fullName>
    </submittedName>
</protein>
<evidence type="ECO:0000256" key="2">
    <source>
        <dbReference type="ARBA" id="ARBA00006288"/>
    </source>
</evidence>
<evidence type="ECO:0000313" key="10">
    <source>
        <dbReference type="EMBL" id="MCS5717922.1"/>
    </source>
</evidence>
<proteinExistence type="inferred from homology"/>
<dbReference type="InterPro" id="IPR009100">
    <property type="entry name" value="AcylCoA_DH/oxidase_NM_dom_sf"/>
</dbReference>
<dbReference type="PANTHER" id="PTHR10909:SF352">
    <property type="entry name" value="ACYL-COENZYME A OXIDASE-LIKE PROTEIN"/>
    <property type="match status" value="1"/>
</dbReference>
<evidence type="ECO:0000256" key="4">
    <source>
        <dbReference type="ARBA" id="ARBA00022827"/>
    </source>
</evidence>
<dbReference type="EMBL" id="JANLCM010000001">
    <property type="protein sequence ID" value="MCS5717922.1"/>
    <property type="molecule type" value="Genomic_DNA"/>
</dbReference>
<evidence type="ECO:0000256" key="5">
    <source>
        <dbReference type="ARBA" id="ARBA00023002"/>
    </source>
</evidence>
<evidence type="ECO:0000256" key="3">
    <source>
        <dbReference type="ARBA" id="ARBA00022630"/>
    </source>
</evidence>
<feature type="compositionally biased region" description="Polar residues" evidence="6">
    <location>
        <begin position="1"/>
        <end position="11"/>
    </location>
</feature>
<feature type="domain" description="Acyl-CoA oxidase C-terminal" evidence="7">
    <location>
        <begin position="564"/>
        <end position="698"/>
    </location>
</feature>
<dbReference type="SUPFAM" id="SSF56645">
    <property type="entry name" value="Acyl-CoA dehydrogenase NM domain-like"/>
    <property type="match status" value="1"/>
</dbReference>
<keyword evidence="4" id="KW-0274">FAD</keyword>
<evidence type="ECO:0000256" key="6">
    <source>
        <dbReference type="SAM" id="MobiDB-lite"/>
    </source>
</evidence>
<evidence type="ECO:0000259" key="7">
    <source>
        <dbReference type="Pfam" id="PF01756"/>
    </source>
</evidence>
<comment type="cofactor">
    <cofactor evidence="1">
        <name>FAD</name>
        <dbReference type="ChEBI" id="CHEBI:57692"/>
    </cofactor>
</comment>
<organism evidence="10 11">
    <name type="scientific">Herbiconiux aconitum</name>
    <dbReference type="NCBI Taxonomy" id="2970913"/>
    <lineage>
        <taxon>Bacteria</taxon>
        <taxon>Bacillati</taxon>
        <taxon>Actinomycetota</taxon>
        <taxon>Actinomycetes</taxon>
        <taxon>Micrococcales</taxon>
        <taxon>Microbacteriaceae</taxon>
        <taxon>Herbiconiux</taxon>
    </lineage>
</organism>
<dbReference type="Pfam" id="PF01756">
    <property type="entry name" value="ACOX"/>
    <property type="match status" value="1"/>
</dbReference>
<evidence type="ECO:0000259" key="8">
    <source>
        <dbReference type="Pfam" id="PF02770"/>
    </source>
</evidence>
<dbReference type="Gene3D" id="1.20.140.10">
    <property type="entry name" value="Butyryl-CoA Dehydrogenase, subunit A, domain 3"/>
    <property type="match status" value="2"/>
</dbReference>
<comment type="caution">
    <text evidence="10">The sequence shown here is derived from an EMBL/GenBank/DDBJ whole genome shotgun (WGS) entry which is preliminary data.</text>
</comment>
<keyword evidence="5" id="KW-0560">Oxidoreductase</keyword>
<comment type="similarity">
    <text evidence="2">Belongs to the acyl-CoA oxidase family.</text>
</comment>
<dbReference type="InterPro" id="IPR055060">
    <property type="entry name" value="ACOX_C_alpha1"/>
</dbReference>
<dbReference type="InterPro" id="IPR006091">
    <property type="entry name" value="Acyl-CoA_Oxase/DH_mid-dom"/>
</dbReference>
<dbReference type="Pfam" id="PF02770">
    <property type="entry name" value="Acyl-CoA_dh_M"/>
    <property type="match status" value="1"/>
</dbReference>
<dbReference type="Proteomes" id="UP001165584">
    <property type="component" value="Unassembled WGS sequence"/>
</dbReference>
<dbReference type="InterPro" id="IPR046373">
    <property type="entry name" value="Acyl-CoA_Oxase/DH_mid-dom_sf"/>
</dbReference>
<dbReference type="Gene3D" id="2.40.110.10">
    <property type="entry name" value="Butyryl-CoA Dehydrogenase, subunit A, domain 2"/>
    <property type="match status" value="1"/>
</dbReference>
<evidence type="ECO:0000313" key="11">
    <source>
        <dbReference type="Proteomes" id="UP001165584"/>
    </source>
</evidence>
<sequence length="738" mass="79795">MTHTVDTTNSDSGRREDDAVQADAIESELDASARIAKRPGSASGTGLSGGSDARRASTNDVVVARTDVEWLGRYLLGTWADVRLGARELTARPELQRIDGQSFEEHRARVSGQLKLLVEDGQVHRAFPSAVGGADDHGGNIAGFEELVLADPSLQIKSGVQWGLFGAAVLHLGTEYHHTTFLPAIMNLDVPGAFAMTETGHGSDVAAIGTTATYDEATGEFVLHTPFRGAWKDYLGNAAVDGLAAVLFAQLITKNVNHGVHAFYVPIRDAATGEFLPGIGGEDDGLKGGLNGIDNGRLHFDQVRIPRLNLLNRYGDVAEDGTYSSPIGSPGRRFFTMLGTLVQGRVSLDGASVAAAKVALTIAITYGNERRQFTAGSDTDEEVLLDYQLHQKRLIPKLATTYAASFAHEQLLTKFDEVFSGRADSDDDRQDLETLAAALKPLSTWHALDTLQEAREACGGAGFLAENRLVGLRADLDVYATFEGDNHVLLQLVAKRLLSDYGRRFAKADFGVLARYVVEQAADRAVHGSGLRSLGQRVADFGSTARSVGQLREASAQRQLLTDRVETMVGEVAAKLRPAAKASQKDAADLFNLHQSEIIEAARAHAELLQWEAFTEALEGTAGVTSGMDDGTRVVLTWLRDLFGLGLVEKHLAWYLMNGRLSPKRAQAVGLYTERLSARIRPHAQDLVRAFGYGPEHVRASIATGAERERQTQARDYYRAARAAGTLPVPEKKPARPR</sequence>
<dbReference type="PIRSF" id="PIRSF000168">
    <property type="entry name" value="Acyl-CoA_oxidase"/>
    <property type="match status" value="1"/>
</dbReference>
<keyword evidence="3" id="KW-0285">Flavoprotein</keyword>
<reference evidence="10" key="1">
    <citation type="submission" date="2022-08" db="EMBL/GenBank/DDBJ databases">
        <authorList>
            <person name="Deng Y."/>
            <person name="Han X.-F."/>
            <person name="Zhang Y.-Q."/>
        </authorList>
    </citation>
    <scope>NUCLEOTIDE SEQUENCE</scope>
    <source>
        <strain evidence="10">CPCC 205763</strain>
    </source>
</reference>
<feature type="region of interest" description="Disordered" evidence="6">
    <location>
        <begin position="1"/>
        <end position="57"/>
    </location>
</feature>
<evidence type="ECO:0000256" key="1">
    <source>
        <dbReference type="ARBA" id="ARBA00001974"/>
    </source>
</evidence>
<dbReference type="InterPro" id="IPR012258">
    <property type="entry name" value="Acyl-CoA_oxidase"/>
</dbReference>
<dbReference type="SUPFAM" id="SSF47203">
    <property type="entry name" value="Acyl-CoA dehydrogenase C-terminal domain-like"/>
    <property type="match status" value="2"/>
</dbReference>
<feature type="domain" description="Acyl-CoA oxidase/dehydrogenase middle" evidence="8">
    <location>
        <begin position="193"/>
        <end position="303"/>
    </location>
</feature>
<keyword evidence="11" id="KW-1185">Reference proteome</keyword>
<dbReference type="InterPro" id="IPR002655">
    <property type="entry name" value="Acyl-CoA_oxidase_C"/>
</dbReference>
<dbReference type="PANTHER" id="PTHR10909">
    <property type="entry name" value="ELECTRON TRANSPORT OXIDOREDUCTASE"/>
    <property type="match status" value="1"/>
</dbReference>
<feature type="domain" description="Acyl-CoA oxidase C-alpha1" evidence="9">
    <location>
        <begin position="339"/>
        <end position="498"/>
    </location>
</feature>
<dbReference type="InterPro" id="IPR036250">
    <property type="entry name" value="AcylCo_DH-like_C"/>
</dbReference>
<name>A0ABT2GNW5_9MICO</name>
<evidence type="ECO:0000259" key="9">
    <source>
        <dbReference type="Pfam" id="PF22924"/>
    </source>
</evidence>
<accession>A0ABT2GNW5</accession>
<gene>
    <name evidence="10" type="ORF">N1027_07210</name>
</gene>
<dbReference type="RefSeq" id="WP_259506530.1">
    <property type="nucleotide sequence ID" value="NZ_JANLCM010000001.1"/>
</dbReference>
<dbReference type="Pfam" id="PF22924">
    <property type="entry name" value="ACOX_C_alpha1"/>
    <property type="match status" value="1"/>
</dbReference>